<evidence type="ECO:0000313" key="2">
    <source>
        <dbReference type="Proteomes" id="UP000007509"/>
    </source>
</evidence>
<dbReference type="PANTHER" id="PTHR32305:SF15">
    <property type="entry name" value="PROTEIN RHSA-RELATED"/>
    <property type="match status" value="1"/>
</dbReference>
<protein>
    <submittedName>
        <fullName evidence="1">RHS repeat-associated core domain protein containing protein</fullName>
    </submittedName>
</protein>
<dbReference type="NCBIfam" id="TIGR03696">
    <property type="entry name" value="Rhs_assc_core"/>
    <property type="match status" value="1"/>
</dbReference>
<dbReference type="InterPro" id="IPR022385">
    <property type="entry name" value="Rhs_assc_core"/>
</dbReference>
<sequence>MYLFPKEKIYFCKNSAEIEENNYYPFGLKQESNILNFSTYNYGYNGKELQTETGWNDYGARMYMPDIARWGVIDPLAETSRRFNPYNYALNNPMMFIDPDGRKAMAPNTWEWNTPTGGALGYMLGGGASTFGSFAEFLGEENPLTKFNNNDTGGGAGIGLGTEATYDEVMDFLGLPRQQYFQGIDFSQFGNDNDEEPVNFFGNNSHDQVFRDKFEQQFSKFKNTKGDGIFRVYGHGDTGMIWNDEQEIWNAKTFDKVMGAKNKNWKNIDKYENPILFLYSCLSGFEFEKTGKSSAIARKISKQHPNLTVVGFDSYVDYGQKNSGMSKINFSPNTGDGNGYIVIFKNGEIIHKELFKNYIK</sequence>
<dbReference type="EMBL" id="AKJY01000040">
    <property type="protein sequence ID" value="EJL71484.1"/>
    <property type="molecule type" value="Genomic_DNA"/>
</dbReference>
<dbReference type="RefSeq" id="WP_007843749.1">
    <property type="nucleotide sequence ID" value="NZ_AKJY01000040.1"/>
</dbReference>
<proteinExistence type="predicted"/>
<dbReference type="Gene3D" id="2.180.10.10">
    <property type="entry name" value="RHS repeat-associated core"/>
    <property type="match status" value="1"/>
</dbReference>
<organism evidence="1 2">
    <name type="scientific">Chryseobacterium populi</name>
    <dbReference type="NCBI Taxonomy" id="1144316"/>
    <lineage>
        <taxon>Bacteria</taxon>
        <taxon>Pseudomonadati</taxon>
        <taxon>Bacteroidota</taxon>
        <taxon>Flavobacteriia</taxon>
        <taxon>Flavobacteriales</taxon>
        <taxon>Weeksellaceae</taxon>
        <taxon>Chryseobacterium group</taxon>
        <taxon>Chryseobacterium</taxon>
    </lineage>
</organism>
<comment type="caution">
    <text evidence="1">The sequence shown here is derived from an EMBL/GenBank/DDBJ whole genome shotgun (WGS) entry which is preliminary data.</text>
</comment>
<dbReference type="AlphaFoldDB" id="J3CH10"/>
<dbReference type="Proteomes" id="UP000007509">
    <property type="component" value="Unassembled WGS sequence"/>
</dbReference>
<gene>
    <name evidence="1" type="ORF">PMI13_02330</name>
</gene>
<accession>J3CH10</accession>
<reference evidence="1 2" key="1">
    <citation type="journal article" date="2012" name="J. Bacteriol.">
        <title>Twenty-one genome sequences from Pseudomonas species and 19 genome sequences from diverse bacteria isolated from the rhizosphere and endosphere of Populus deltoides.</title>
        <authorList>
            <person name="Brown S.D."/>
            <person name="Utturkar S.M."/>
            <person name="Klingeman D.M."/>
            <person name="Johnson C.M."/>
            <person name="Martin S.L."/>
            <person name="Land M.L."/>
            <person name="Lu T.Y."/>
            <person name="Schadt C.W."/>
            <person name="Doktycz M.J."/>
            <person name="Pelletier D.A."/>
        </authorList>
    </citation>
    <scope>NUCLEOTIDE SEQUENCE [LARGE SCALE GENOMIC DNA]</scope>
    <source>
        <strain evidence="1 2">CF314</strain>
    </source>
</reference>
<dbReference type="PANTHER" id="PTHR32305">
    <property type="match status" value="1"/>
</dbReference>
<keyword evidence="2" id="KW-1185">Reference proteome</keyword>
<dbReference type="PATRIC" id="fig|1144316.3.peg.2348"/>
<evidence type="ECO:0000313" key="1">
    <source>
        <dbReference type="EMBL" id="EJL71484.1"/>
    </source>
</evidence>
<dbReference type="InterPro" id="IPR050708">
    <property type="entry name" value="T6SS_VgrG/RHS"/>
</dbReference>
<name>J3CH10_9FLAO</name>